<comment type="caution">
    <text evidence="3">The sequence shown here is derived from an EMBL/GenBank/DDBJ whole genome shotgun (WGS) entry which is preliminary data.</text>
</comment>
<sequence>MKIKDISVCMASPDGDKAAFDFAKMLAVANDAHLSCAAFTVLPPMILGYGDGSAGEVYASILQQTRDTMSGAWKKFEDSVDQQSPAIEMRHFEAFPNRVESLSAMNARHADIVVVRAPGKSDEQPHADLLEGVLLGGGRPVLIVPEEWSGTTVGQRAMIAWDASREATRALHDSLLLMNDDAKVCVATVDAKPGDTSHGAGPAWDVGAHLSRHVGDVEVRNEDSIGRSTAEALMDVATSFDADLIVMGGYRHSRLQQAFLPGVTRTLLREAKVPLLLSH</sequence>
<dbReference type="Proteomes" id="UP000024816">
    <property type="component" value="Unassembled WGS sequence"/>
</dbReference>
<dbReference type="RefSeq" id="WP_155840081.1">
    <property type="nucleotide sequence ID" value="NZ_ARYJ01000015.1"/>
</dbReference>
<proteinExistence type="inferred from homology"/>
<keyword evidence="4" id="KW-1185">Reference proteome</keyword>
<dbReference type="PANTHER" id="PTHR46268">
    <property type="entry name" value="STRESS RESPONSE PROTEIN NHAX"/>
    <property type="match status" value="1"/>
</dbReference>
<dbReference type="eggNOG" id="COG0589">
    <property type="taxonomic scope" value="Bacteria"/>
</dbReference>
<dbReference type="Pfam" id="PF00582">
    <property type="entry name" value="Usp"/>
    <property type="match status" value="1"/>
</dbReference>
<dbReference type="InterPro" id="IPR006016">
    <property type="entry name" value="UspA"/>
</dbReference>
<protein>
    <submittedName>
        <fullName evidence="3">Universal stress protein UspA</fullName>
    </submittedName>
</protein>
<dbReference type="EMBL" id="ARYJ01000015">
    <property type="protein sequence ID" value="KCZ83962.1"/>
    <property type="molecule type" value="Genomic_DNA"/>
</dbReference>
<evidence type="ECO:0000313" key="3">
    <source>
        <dbReference type="EMBL" id="KCZ83962.1"/>
    </source>
</evidence>
<name>A0A059F6R5_9PROT</name>
<accession>A0A059F6R5</accession>
<comment type="similarity">
    <text evidence="1">Belongs to the universal stress protein A family.</text>
</comment>
<dbReference type="PANTHER" id="PTHR46268:SF15">
    <property type="entry name" value="UNIVERSAL STRESS PROTEIN HP_0031"/>
    <property type="match status" value="1"/>
</dbReference>
<reference evidence="3 4" key="1">
    <citation type="journal article" date="2014" name="Antonie Van Leeuwenhoek">
        <title>Hyphomonas beringensis sp. nov. and Hyphomonas chukchiensis sp. nov., isolated from surface seawater of the Bering Sea and Chukchi Sea.</title>
        <authorList>
            <person name="Li C."/>
            <person name="Lai Q."/>
            <person name="Li G."/>
            <person name="Dong C."/>
            <person name="Wang J."/>
            <person name="Liao Y."/>
            <person name="Shao Z."/>
        </authorList>
    </citation>
    <scope>NUCLEOTIDE SEQUENCE [LARGE SCALE GENOMIC DNA]</scope>
    <source>
        <strain evidence="3 4">VP2</strain>
    </source>
</reference>
<dbReference type="STRING" id="1280952.HJA_16101"/>
<organism evidence="3 4">
    <name type="scientific">Hyphomonas jannaschiana VP2</name>
    <dbReference type="NCBI Taxonomy" id="1280952"/>
    <lineage>
        <taxon>Bacteria</taxon>
        <taxon>Pseudomonadati</taxon>
        <taxon>Pseudomonadota</taxon>
        <taxon>Alphaproteobacteria</taxon>
        <taxon>Hyphomonadales</taxon>
        <taxon>Hyphomonadaceae</taxon>
        <taxon>Hyphomonas</taxon>
    </lineage>
</organism>
<gene>
    <name evidence="3" type="ORF">HJA_16101</name>
</gene>
<feature type="domain" description="UspA" evidence="2">
    <location>
        <begin position="157"/>
        <end position="277"/>
    </location>
</feature>
<dbReference type="PATRIC" id="fig|1280952.3.peg.3224"/>
<evidence type="ECO:0000259" key="2">
    <source>
        <dbReference type="Pfam" id="PF00582"/>
    </source>
</evidence>
<evidence type="ECO:0000256" key="1">
    <source>
        <dbReference type="ARBA" id="ARBA00008791"/>
    </source>
</evidence>
<dbReference type="SUPFAM" id="SSF52402">
    <property type="entry name" value="Adenine nucleotide alpha hydrolases-like"/>
    <property type="match status" value="2"/>
</dbReference>
<evidence type="ECO:0000313" key="4">
    <source>
        <dbReference type="Proteomes" id="UP000024816"/>
    </source>
</evidence>
<dbReference type="CDD" id="cd00293">
    <property type="entry name" value="USP-like"/>
    <property type="match status" value="1"/>
</dbReference>
<dbReference type="OrthoDB" id="9804721at2"/>
<dbReference type="Gene3D" id="3.40.50.12370">
    <property type="match status" value="1"/>
</dbReference>
<dbReference type="AlphaFoldDB" id="A0A059F6R5"/>